<accession>A0A348G1U2</accession>
<organism evidence="2 3">
    <name type="scientific">Blastochloris tepida</name>
    <dbReference type="NCBI Taxonomy" id="2233851"/>
    <lineage>
        <taxon>Bacteria</taxon>
        <taxon>Pseudomonadati</taxon>
        <taxon>Pseudomonadota</taxon>
        <taxon>Alphaproteobacteria</taxon>
        <taxon>Hyphomicrobiales</taxon>
        <taxon>Blastochloridaceae</taxon>
        <taxon>Blastochloris</taxon>
    </lineage>
</organism>
<dbReference type="AlphaFoldDB" id="A0A348G1U2"/>
<evidence type="ECO:0000313" key="3">
    <source>
        <dbReference type="Proteomes" id="UP000266934"/>
    </source>
</evidence>
<evidence type="ECO:0000313" key="2">
    <source>
        <dbReference type="EMBL" id="BBF93525.1"/>
    </source>
</evidence>
<evidence type="ECO:0000256" key="1">
    <source>
        <dbReference type="SAM" id="Phobius"/>
    </source>
</evidence>
<dbReference type="Proteomes" id="UP000266934">
    <property type="component" value="Chromosome"/>
</dbReference>
<keyword evidence="1" id="KW-0812">Transmembrane</keyword>
<dbReference type="EMBL" id="AP018907">
    <property type="protein sequence ID" value="BBF93525.1"/>
    <property type="molecule type" value="Genomic_DNA"/>
</dbReference>
<feature type="transmembrane region" description="Helical" evidence="1">
    <location>
        <begin position="154"/>
        <end position="174"/>
    </location>
</feature>
<sequence length="181" mass="18756">MEFVKLDIAKQKGVGMDWTSLAAPLARVGGSLLGGLVGGPAGAAIGERIGGALGGALGVPATPEAIGAAIDENPAVAAQIVQRIEREYGPELIAYAHAQLAFATQLARDEKSEGWTGYGWRRLAGWSVPVLGLWQLLVGPVVQAITGETLTTDFAAFVAYAGIVTTFLMGGHTLKEVMGRK</sequence>
<keyword evidence="1" id="KW-0472">Membrane</keyword>
<keyword evidence="1" id="KW-1133">Transmembrane helix</keyword>
<name>A0A348G1U2_9HYPH</name>
<dbReference type="KEGG" id="blag:BLTE_22100"/>
<keyword evidence="3" id="KW-1185">Reference proteome</keyword>
<gene>
    <name evidence="2" type="ORF">BLTE_22100</name>
</gene>
<proteinExistence type="predicted"/>
<reference evidence="2 3" key="1">
    <citation type="submission" date="2018-08" db="EMBL/GenBank/DDBJ databases">
        <title>Complete genome sequencing of Blastochloris tepida GI.</title>
        <authorList>
            <person name="Tsukatani Y."/>
            <person name="Mori H."/>
        </authorList>
    </citation>
    <scope>NUCLEOTIDE SEQUENCE [LARGE SCALE GENOMIC DNA]</scope>
    <source>
        <strain evidence="2 3">GI</strain>
    </source>
</reference>
<evidence type="ECO:0008006" key="4">
    <source>
        <dbReference type="Google" id="ProtNLM"/>
    </source>
</evidence>
<protein>
    <recommendedName>
        <fullName evidence="4">Holin of 3TMs, for gene-transfer release</fullName>
    </recommendedName>
</protein>
<feature type="transmembrane region" description="Helical" evidence="1">
    <location>
        <begin position="123"/>
        <end position="142"/>
    </location>
</feature>